<evidence type="ECO:0000256" key="29">
    <source>
        <dbReference type="ARBA" id="ARBA00075738"/>
    </source>
</evidence>
<evidence type="ECO:0000256" key="8">
    <source>
        <dbReference type="ARBA" id="ARBA00011976"/>
    </source>
</evidence>
<dbReference type="EC" id="2.4.2.1" evidence="7"/>
<comment type="subcellular location">
    <subcellularLocation>
        <location evidence="5">Cytoplasm</location>
    </subcellularLocation>
    <subcellularLocation>
        <location evidence="3">Endoplasmic reticulum</location>
    </subcellularLocation>
    <subcellularLocation>
        <location evidence="2">Nucleus</location>
    </subcellularLocation>
    <subcellularLocation>
        <location evidence="4">Peroxisome</location>
    </subcellularLocation>
</comment>
<comment type="catalytic activity">
    <reaction evidence="26">
        <text>guanosine + phosphate = alpha-D-ribose 1-phosphate + guanine</text>
        <dbReference type="Rhea" id="RHEA:13233"/>
        <dbReference type="ChEBI" id="CHEBI:16235"/>
        <dbReference type="ChEBI" id="CHEBI:16750"/>
        <dbReference type="ChEBI" id="CHEBI:43474"/>
        <dbReference type="ChEBI" id="CHEBI:57720"/>
        <dbReference type="EC" id="2.4.2.1"/>
    </reaction>
    <physiologicalReaction direction="left-to-right" evidence="26">
        <dbReference type="Rhea" id="RHEA:13234"/>
    </physiologicalReaction>
</comment>
<evidence type="ECO:0000256" key="6">
    <source>
        <dbReference type="ARBA" id="ARBA00007353"/>
    </source>
</evidence>
<evidence type="ECO:0000256" key="2">
    <source>
        <dbReference type="ARBA" id="ARBA00004123"/>
    </source>
</evidence>
<evidence type="ECO:0000256" key="16">
    <source>
        <dbReference type="ARBA" id="ARBA00022824"/>
    </source>
</evidence>
<dbReference type="GeneID" id="100494552"/>
<dbReference type="InterPro" id="IPR038371">
    <property type="entry name" value="Cu_polyphenol_OxRdtase_sf"/>
</dbReference>
<dbReference type="Gene3D" id="3.60.140.10">
    <property type="entry name" value="CNF1/YfiH-like putative cysteine hydrolases"/>
    <property type="match status" value="1"/>
</dbReference>
<organism evidence="34">
    <name type="scientific">Xenopus tropicalis</name>
    <name type="common">Western clawed frog</name>
    <name type="synonym">Silurana tropicalis</name>
    <dbReference type="NCBI Taxonomy" id="8364"/>
    <lineage>
        <taxon>Eukaryota</taxon>
        <taxon>Metazoa</taxon>
        <taxon>Chordata</taxon>
        <taxon>Craniata</taxon>
        <taxon>Vertebrata</taxon>
        <taxon>Euteleostomi</taxon>
        <taxon>Amphibia</taxon>
        <taxon>Batrachia</taxon>
        <taxon>Anura</taxon>
        <taxon>Pipoidea</taxon>
        <taxon>Pipidae</taxon>
        <taxon>Xenopodinae</taxon>
        <taxon>Xenopus</taxon>
        <taxon>Silurana</taxon>
    </lineage>
</organism>
<gene>
    <name evidence="34 36 37" type="primary">lacc1</name>
</gene>
<keyword evidence="16" id="KW-0256">Endoplasmic reticulum</keyword>
<dbReference type="HOGENOM" id="CLU_637703_0_0_1"/>
<dbReference type="GO" id="GO:0005783">
    <property type="term" value="C:endoplasmic reticulum"/>
    <property type="evidence" value="ECO:0007669"/>
    <property type="project" value="UniProtKB-SubCell"/>
</dbReference>
<evidence type="ECO:0000256" key="17">
    <source>
        <dbReference type="ARBA" id="ARBA00022833"/>
    </source>
</evidence>
<evidence type="ECO:0000256" key="7">
    <source>
        <dbReference type="ARBA" id="ARBA00011886"/>
    </source>
</evidence>
<evidence type="ECO:0000256" key="4">
    <source>
        <dbReference type="ARBA" id="ARBA00004275"/>
    </source>
</evidence>
<comment type="catalytic activity">
    <reaction evidence="23">
        <text>adenosine + H2O + H(+) = inosine + NH4(+)</text>
        <dbReference type="Rhea" id="RHEA:24408"/>
        <dbReference type="ChEBI" id="CHEBI:15377"/>
        <dbReference type="ChEBI" id="CHEBI:15378"/>
        <dbReference type="ChEBI" id="CHEBI:16335"/>
        <dbReference type="ChEBI" id="CHEBI:17596"/>
        <dbReference type="ChEBI" id="CHEBI:28938"/>
        <dbReference type="EC" id="3.5.4.4"/>
    </reaction>
    <physiologicalReaction direction="left-to-right" evidence="23">
        <dbReference type="Rhea" id="RHEA:24409"/>
    </physiologicalReaction>
</comment>
<evidence type="ECO:0000256" key="10">
    <source>
        <dbReference type="ARBA" id="ARBA00022490"/>
    </source>
</evidence>
<dbReference type="PANTHER" id="PTHR30616">
    <property type="entry name" value="UNCHARACTERIZED PROTEIN YFIH"/>
    <property type="match status" value="1"/>
</dbReference>
<keyword evidence="12" id="KW-0399">Innate immunity</keyword>
<dbReference type="GO" id="GO:0031347">
    <property type="term" value="P:regulation of defense response"/>
    <property type="evidence" value="ECO:0007669"/>
    <property type="project" value="UniProtKB-ARBA"/>
</dbReference>
<dbReference type="PANTHER" id="PTHR30616:SF2">
    <property type="entry name" value="PURINE NUCLEOSIDE PHOSPHORYLASE LACC1"/>
    <property type="match status" value="1"/>
</dbReference>
<keyword evidence="14" id="KW-0479">Metal-binding</keyword>
<keyword evidence="19" id="KW-0007">Acetylation</keyword>
<dbReference type="GO" id="GO:0005634">
    <property type="term" value="C:nucleus"/>
    <property type="evidence" value="ECO:0007669"/>
    <property type="project" value="UniProtKB-SubCell"/>
</dbReference>
<dbReference type="GO" id="GO:0005507">
    <property type="term" value="F:copper ion binding"/>
    <property type="evidence" value="ECO:0000318"/>
    <property type="project" value="GO_Central"/>
</dbReference>
<evidence type="ECO:0000256" key="28">
    <source>
        <dbReference type="ARBA" id="ARBA00071637"/>
    </source>
</evidence>
<evidence type="ECO:0000256" key="32">
    <source>
        <dbReference type="ARBA" id="ARBA00081352"/>
    </source>
</evidence>
<dbReference type="RefSeq" id="XP_017947159.1">
    <property type="nucleotide sequence ID" value="XM_018091670.2"/>
</dbReference>
<dbReference type="AlphaFoldDB" id="F7CHT5"/>
<keyword evidence="20" id="KW-0576">Peroxisome</keyword>
<evidence type="ECO:0000313" key="36">
    <source>
        <dbReference type="RefSeq" id="XP_017947159.1"/>
    </source>
</evidence>
<dbReference type="ExpressionAtlas" id="F7CHT5">
    <property type="expression patterns" value="baseline"/>
</dbReference>
<protein>
    <recommendedName>
        <fullName evidence="28">Purine nucleoside phosphorylase LACC1</fullName>
        <ecNumber evidence="7">2.4.2.1</ecNumber>
        <ecNumber evidence="8">2.4.2.28</ecNumber>
        <ecNumber evidence="9">3.5.4.4</ecNumber>
    </recommendedName>
    <alternativeName>
        <fullName evidence="31">Adenosine deaminase LACC1</fullName>
    </alternativeName>
    <alternativeName>
        <fullName evidence="30">Fatty acid metabolism-immunity nexus</fullName>
    </alternativeName>
    <alternativeName>
        <fullName evidence="29">Guanosine phosphorylase LACC1</fullName>
    </alternativeName>
    <alternativeName>
        <fullName evidence="32">Laccase domain-containing protein 1</fullName>
    </alternativeName>
    <alternativeName>
        <fullName evidence="33">S-methyl-5'-thioadenosine phosphorylase LACC1</fullName>
    </alternativeName>
</protein>
<comment type="subunit">
    <text evidence="27">Interacts with FASN. Interacts with SDHA. Interacts with ATF6, EIF2AK3 and ERN1.</text>
</comment>
<evidence type="ECO:0000256" key="1">
    <source>
        <dbReference type="ARBA" id="ARBA00000553"/>
    </source>
</evidence>
<evidence type="ECO:0000256" key="30">
    <source>
        <dbReference type="ARBA" id="ARBA00079351"/>
    </source>
</evidence>
<comment type="catalytic activity">
    <reaction evidence="24">
        <text>adenosine + phosphate = alpha-D-ribose 1-phosphate + adenine</text>
        <dbReference type="Rhea" id="RHEA:27642"/>
        <dbReference type="ChEBI" id="CHEBI:16335"/>
        <dbReference type="ChEBI" id="CHEBI:16708"/>
        <dbReference type="ChEBI" id="CHEBI:43474"/>
        <dbReference type="ChEBI" id="CHEBI:57720"/>
        <dbReference type="EC" id="2.4.2.1"/>
    </reaction>
    <physiologicalReaction direction="left-to-right" evidence="24">
        <dbReference type="Rhea" id="RHEA:27643"/>
    </physiologicalReaction>
</comment>
<dbReference type="OMA" id="RCFESPN"/>
<dbReference type="GO" id="GO:0006954">
    <property type="term" value="P:inflammatory response"/>
    <property type="evidence" value="ECO:0007669"/>
    <property type="project" value="UniProtKB-KW"/>
</dbReference>
<dbReference type="GeneTree" id="ENSGT00390000000693"/>
<keyword evidence="21" id="KW-0395">Inflammatory response</keyword>
<dbReference type="GO" id="GO:0016787">
    <property type="term" value="F:hydrolase activity"/>
    <property type="evidence" value="ECO:0007669"/>
    <property type="project" value="UniProtKB-KW"/>
</dbReference>
<dbReference type="InterPro" id="IPR003730">
    <property type="entry name" value="Cu_polyphenol_OxRdtase"/>
</dbReference>
<evidence type="ECO:0000313" key="37">
    <source>
        <dbReference type="Xenbase" id="XB-GENE-989463"/>
    </source>
</evidence>
<comment type="catalytic activity">
    <reaction evidence="25">
        <text>S-methyl-5'-thioadenosine + phosphate = 5-(methylsulfanyl)-alpha-D-ribose 1-phosphate + adenine</text>
        <dbReference type="Rhea" id="RHEA:11852"/>
        <dbReference type="ChEBI" id="CHEBI:16708"/>
        <dbReference type="ChEBI" id="CHEBI:17509"/>
        <dbReference type="ChEBI" id="CHEBI:43474"/>
        <dbReference type="ChEBI" id="CHEBI:58533"/>
        <dbReference type="EC" id="2.4.2.28"/>
    </reaction>
    <physiologicalReaction direction="left-to-right" evidence="25">
        <dbReference type="Rhea" id="RHEA:11853"/>
    </physiologicalReaction>
</comment>
<dbReference type="Xenbase" id="XB-GENE-989463">
    <property type="gene designation" value="lacc1"/>
</dbReference>
<evidence type="ECO:0000256" key="20">
    <source>
        <dbReference type="ARBA" id="ARBA00023140"/>
    </source>
</evidence>
<keyword evidence="17" id="KW-0862">Zinc</keyword>
<evidence type="ECO:0000256" key="24">
    <source>
        <dbReference type="ARBA" id="ARBA00048968"/>
    </source>
</evidence>
<dbReference type="eggNOG" id="ENOG502QUMA">
    <property type="taxonomic scope" value="Eukaryota"/>
</dbReference>
<keyword evidence="13" id="KW-0808">Transferase</keyword>
<reference evidence="36" key="3">
    <citation type="submission" date="2025-04" db="UniProtKB">
        <authorList>
            <consortium name="RefSeq"/>
        </authorList>
    </citation>
    <scope>IDENTIFICATION</scope>
    <source>
        <strain evidence="36">Nigerian</strain>
        <tissue evidence="36">Liver and blood</tissue>
    </source>
</reference>
<comment type="similarity">
    <text evidence="6">Belongs to the purine nucleoside phosphorylase YfiH/LACC1 family.</text>
</comment>
<evidence type="ECO:0000256" key="11">
    <source>
        <dbReference type="ARBA" id="ARBA00022553"/>
    </source>
</evidence>
<evidence type="ECO:0000256" key="3">
    <source>
        <dbReference type="ARBA" id="ARBA00004240"/>
    </source>
</evidence>
<evidence type="ECO:0000256" key="26">
    <source>
        <dbReference type="ARBA" id="ARBA00051406"/>
    </source>
</evidence>
<evidence type="ECO:0000256" key="18">
    <source>
        <dbReference type="ARBA" id="ARBA00022859"/>
    </source>
</evidence>
<comment type="catalytic activity">
    <reaction evidence="1">
        <text>inosine + phosphate = alpha-D-ribose 1-phosphate + hypoxanthine</text>
        <dbReference type="Rhea" id="RHEA:27646"/>
        <dbReference type="ChEBI" id="CHEBI:17368"/>
        <dbReference type="ChEBI" id="CHEBI:17596"/>
        <dbReference type="ChEBI" id="CHEBI:43474"/>
        <dbReference type="ChEBI" id="CHEBI:57720"/>
        <dbReference type="EC" id="2.4.2.1"/>
    </reaction>
    <physiologicalReaction direction="left-to-right" evidence="1">
        <dbReference type="Rhea" id="RHEA:27647"/>
    </physiologicalReaction>
</comment>
<proteinExistence type="inferred from homology"/>
<dbReference type="CTD" id="144811"/>
<evidence type="ECO:0000256" key="21">
    <source>
        <dbReference type="ARBA" id="ARBA00023198"/>
    </source>
</evidence>
<keyword evidence="15" id="KW-0378">Hydrolase</keyword>
<evidence type="ECO:0000256" key="31">
    <source>
        <dbReference type="ARBA" id="ARBA00079781"/>
    </source>
</evidence>
<dbReference type="Ensembl" id="ENSXETT00000032363">
    <property type="protein sequence ID" value="ENSXETP00000032363"/>
    <property type="gene ID" value="ENSXETG00000014775"/>
</dbReference>
<dbReference type="OrthoDB" id="10055554at2759"/>
<evidence type="ECO:0000256" key="5">
    <source>
        <dbReference type="ARBA" id="ARBA00004496"/>
    </source>
</evidence>
<evidence type="ECO:0000256" key="22">
    <source>
        <dbReference type="ARBA" id="ARBA00023242"/>
    </source>
</evidence>
<dbReference type="FunFam" id="3.60.140.10:FF:000002">
    <property type="entry name" value="Laccase (multicopper oxidoreductase) domain-containing 1"/>
    <property type="match status" value="1"/>
</dbReference>
<evidence type="ECO:0000256" key="9">
    <source>
        <dbReference type="ARBA" id="ARBA00012784"/>
    </source>
</evidence>
<dbReference type="GO" id="GO:0005777">
    <property type="term" value="C:peroxisome"/>
    <property type="evidence" value="ECO:0007669"/>
    <property type="project" value="UniProtKB-SubCell"/>
</dbReference>
<evidence type="ECO:0000256" key="13">
    <source>
        <dbReference type="ARBA" id="ARBA00022679"/>
    </source>
</evidence>
<dbReference type="AGR" id="Xenbase:XB-GENE-989463"/>
<evidence type="ECO:0000256" key="12">
    <source>
        <dbReference type="ARBA" id="ARBA00022588"/>
    </source>
</evidence>
<evidence type="ECO:0000256" key="19">
    <source>
        <dbReference type="ARBA" id="ARBA00022990"/>
    </source>
</evidence>
<evidence type="ECO:0000313" key="35">
    <source>
        <dbReference type="Proteomes" id="UP000008143"/>
    </source>
</evidence>
<reference evidence="34" key="1">
    <citation type="journal article" date="2010" name="Science">
        <title>The genome of the Western clawed frog Xenopus tropicalis.</title>
        <authorList>
            <person name="Hellsten U."/>
            <person name="Harland R.M."/>
            <person name="Gilchrist M.J."/>
            <person name="Hendrix D."/>
            <person name="Jurka J."/>
            <person name="Kapitonov V."/>
            <person name="Ovcharenko I."/>
            <person name="Putnam N.H."/>
            <person name="Shu S."/>
            <person name="Taher L."/>
            <person name="Blitz I.L."/>
            <person name="Blumberg B."/>
            <person name="Dichmann D.S."/>
            <person name="Dubchak I."/>
            <person name="Amaya E."/>
            <person name="Detter J.C."/>
            <person name="Fletcher R."/>
            <person name="Gerhard D.S."/>
            <person name="Goodstein D."/>
            <person name="Graves T."/>
            <person name="Grigoriev I.V."/>
            <person name="Grimwood J."/>
            <person name="Kawashima T."/>
            <person name="Lindquist E."/>
            <person name="Lucas S.M."/>
            <person name="Mead P.E."/>
            <person name="Mitros T."/>
            <person name="Ogino H."/>
            <person name="Ohta Y."/>
            <person name="Poliakov A.V."/>
            <person name="Pollet N."/>
            <person name="Robert J."/>
            <person name="Salamov A."/>
            <person name="Sater A.K."/>
            <person name="Schmutz J."/>
            <person name="Terry A."/>
            <person name="Vize P.D."/>
            <person name="Warren W.C."/>
            <person name="Wells D."/>
            <person name="Wills A."/>
            <person name="Wilson R.K."/>
            <person name="Zimmerman L.B."/>
            <person name="Zorn A.M."/>
            <person name="Grainger R."/>
            <person name="Grammer T."/>
            <person name="Khokha M.K."/>
            <person name="Richardson P.M."/>
            <person name="Rokhsar D.S."/>
        </authorList>
    </citation>
    <scope>NUCLEOTIDE SEQUENCE [LARGE SCALE GENOMIC DNA]</scope>
    <source>
        <strain evidence="34">Nigerian</strain>
    </source>
</reference>
<name>F7CHT5_XENTR</name>
<dbReference type="Pfam" id="PF02578">
    <property type="entry name" value="Cu-oxidase_4"/>
    <property type="match status" value="1"/>
</dbReference>
<accession>F7CHT5</accession>
<keyword evidence="10" id="KW-0963">Cytoplasm</keyword>
<dbReference type="CDD" id="cd16833">
    <property type="entry name" value="YfiH"/>
    <property type="match status" value="1"/>
</dbReference>
<evidence type="ECO:0000256" key="14">
    <source>
        <dbReference type="ARBA" id="ARBA00022723"/>
    </source>
</evidence>
<dbReference type="InterPro" id="IPR011324">
    <property type="entry name" value="Cytotoxic_necrot_fac-like_cat"/>
</dbReference>
<dbReference type="EC" id="3.5.4.4" evidence="9"/>
<dbReference type="Proteomes" id="UP000008143">
    <property type="component" value="Chromosome 2"/>
</dbReference>
<dbReference type="KEGG" id="xtr:100494552"/>
<keyword evidence="22" id="KW-0539">Nucleus</keyword>
<evidence type="ECO:0000256" key="27">
    <source>
        <dbReference type="ARBA" id="ARBA00063955"/>
    </source>
</evidence>
<sequence>MCTEEVVLVDLFDPGYLLYNNNYTEPIEHVLDISKKYYSRNLPFTYIMCFCDSSCSPEAQELFHGASIQYLEGLRNGSKIVSDSSMAAILYSIKQDIDALNLSKILVIMPKNRRAQMDIFVDYLFTDLYKFTFQPFEIQAEKDSLNCTSGKKHVGDDISHGNLRDITVRSIRTHLETLPALKGNIVILKSYLIPETNFLHGFTTRTGGISYVPTLSSLNLFSSSKRRDPREVVAENFRRLGKAAGFDPKTYVSVKVDHASDVWIMGKSEPDSYDGIVTNQKGVTIAAPGADCIPMLFCDPVRKACGAAHSGWKGTLLGVAMATVNSMVSEYACHVEDILVVLGPSVGPCCFTLTQEEARAFNDIDPQCVREFNSPNPYVDIRRTTRILLERGGILPQNIQDDTVSDRSQNVTLCTSCHPDKFFSHVRDGLNFGTQIGFISIRE</sequence>
<dbReference type="GO" id="GO:0045087">
    <property type="term" value="P:innate immune response"/>
    <property type="evidence" value="ECO:0007669"/>
    <property type="project" value="UniProtKB-KW"/>
</dbReference>
<evidence type="ECO:0000256" key="33">
    <source>
        <dbReference type="ARBA" id="ARBA00081957"/>
    </source>
</evidence>
<evidence type="ECO:0000256" key="23">
    <source>
        <dbReference type="ARBA" id="ARBA00047989"/>
    </source>
</evidence>
<dbReference type="SUPFAM" id="SSF64438">
    <property type="entry name" value="CNF1/YfiH-like putative cysteine hydrolases"/>
    <property type="match status" value="1"/>
</dbReference>
<keyword evidence="18" id="KW-0391">Immunity</keyword>
<dbReference type="GO" id="GO:0017061">
    <property type="term" value="F:S-methyl-5-thioadenosine phosphorylase activity"/>
    <property type="evidence" value="ECO:0007669"/>
    <property type="project" value="UniProtKB-EC"/>
</dbReference>
<keyword evidence="11" id="KW-0597">Phosphoprotein</keyword>
<dbReference type="Bgee" id="ENSXETG00000014775">
    <property type="expression patterns" value="Expressed in early embryo and 5 other cell types or tissues"/>
</dbReference>
<dbReference type="EC" id="2.4.2.28" evidence="8"/>
<evidence type="ECO:0000256" key="25">
    <source>
        <dbReference type="ARBA" id="ARBA00049893"/>
    </source>
</evidence>
<keyword evidence="35" id="KW-1185">Reference proteome</keyword>
<evidence type="ECO:0000313" key="34">
    <source>
        <dbReference type="Ensembl" id="ENSXETP00000032363"/>
    </source>
</evidence>
<evidence type="ECO:0000256" key="15">
    <source>
        <dbReference type="ARBA" id="ARBA00022801"/>
    </source>
</evidence>
<dbReference type="PhylomeDB" id="F7CHT5"/>
<reference evidence="34" key="2">
    <citation type="submission" date="2011-06" db="UniProtKB">
        <authorList>
            <consortium name="Ensembl"/>
        </authorList>
    </citation>
    <scope>IDENTIFICATION</scope>
</reference>